<dbReference type="PANTHER" id="PTHR46535:SF1">
    <property type="entry name" value="NEDD4-BINDING PROTEIN 2"/>
    <property type="match status" value="1"/>
</dbReference>
<proteinExistence type="predicted"/>
<name>A0A482V9F6_ASBVE</name>
<dbReference type="Pfam" id="PF08590">
    <property type="entry name" value="DUF1771"/>
    <property type="match status" value="1"/>
</dbReference>
<dbReference type="InterPro" id="IPR052772">
    <property type="entry name" value="Endo/PolyKinase_Domain-Protein"/>
</dbReference>
<evidence type="ECO:0000313" key="2">
    <source>
        <dbReference type="EMBL" id="RZB39803.1"/>
    </source>
</evidence>
<sequence length="240" mass="27610">QQEAYDQIITQLVKEDKEFARKLQEEGESESVVHSKSFLEEYTPEGDKLTDIDAAIGNVYISHDTRTTLKERQVFPQEKFVDFPKKVITEIDETDAVLSHPPIFYRDQAQQHLKRRQQLYERAKQCLKGQNKSLANHYFQQAQQQTKLFEKANSLAAAAFLAENKQRNPSKNTIDLHHLFVKEAIQALDIFLDDEICALQDQVLEKKSVMVITGRGKHSLHGIPKIKPAVMKRLNARGLQ</sequence>
<gene>
    <name evidence="2" type="ORF">BDFB_013159</name>
</gene>
<accession>A0A482V9F6</accession>
<dbReference type="Gene3D" id="3.30.1370.110">
    <property type="match status" value="1"/>
</dbReference>
<dbReference type="SMART" id="SM00463">
    <property type="entry name" value="SMR"/>
    <property type="match status" value="1"/>
</dbReference>
<feature type="domain" description="Smr" evidence="1">
    <location>
        <begin position="174"/>
        <end position="240"/>
    </location>
</feature>
<dbReference type="AlphaFoldDB" id="A0A482V9F6"/>
<dbReference type="InterPro" id="IPR013899">
    <property type="entry name" value="DUF1771"/>
</dbReference>
<reference evidence="2 3" key="1">
    <citation type="submission" date="2017-03" db="EMBL/GenBank/DDBJ databases">
        <title>Genome of the blue death feigning beetle - Asbolus verrucosus.</title>
        <authorList>
            <person name="Rider S.D."/>
        </authorList>
    </citation>
    <scope>NUCLEOTIDE SEQUENCE [LARGE SCALE GENOMIC DNA]</scope>
    <source>
        <strain evidence="2">Butters</strain>
        <tissue evidence="2">Head and leg muscle</tissue>
    </source>
</reference>
<protein>
    <submittedName>
        <fullName evidence="2">Smr and/or DUF1771 domain containing protein</fullName>
    </submittedName>
</protein>
<organism evidence="2 3">
    <name type="scientific">Asbolus verrucosus</name>
    <name type="common">Desert ironclad beetle</name>
    <dbReference type="NCBI Taxonomy" id="1661398"/>
    <lineage>
        <taxon>Eukaryota</taxon>
        <taxon>Metazoa</taxon>
        <taxon>Ecdysozoa</taxon>
        <taxon>Arthropoda</taxon>
        <taxon>Hexapoda</taxon>
        <taxon>Insecta</taxon>
        <taxon>Pterygota</taxon>
        <taxon>Neoptera</taxon>
        <taxon>Endopterygota</taxon>
        <taxon>Coleoptera</taxon>
        <taxon>Polyphaga</taxon>
        <taxon>Cucujiformia</taxon>
        <taxon>Tenebrionidae</taxon>
        <taxon>Pimeliinae</taxon>
        <taxon>Asbolus</taxon>
    </lineage>
</organism>
<dbReference type="GO" id="GO:0004519">
    <property type="term" value="F:endonuclease activity"/>
    <property type="evidence" value="ECO:0007669"/>
    <property type="project" value="TreeGrafter"/>
</dbReference>
<dbReference type="InterPro" id="IPR002625">
    <property type="entry name" value="Smr_dom"/>
</dbReference>
<dbReference type="Pfam" id="PF01713">
    <property type="entry name" value="Smr"/>
    <property type="match status" value="1"/>
</dbReference>
<dbReference type="PANTHER" id="PTHR46535">
    <property type="entry name" value="NEDD4-BINDING PROTEIN 2"/>
    <property type="match status" value="1"/>
</dbReference>
<evidence type="ECO:0000259" key="1">
    <source>
        <dbReference type="PROSITE" id="PS50828"/>
    </source>
</evidence>
<dbReference type="EMBL" id="QDEB01124919">
    <property type="protein sequence ID" value="RZB39803.1"/>
    <property type="molecule type" value="Genomic_DNA"/>
</dbReference>
<feature type="non-terminal residue" evidence="2">
    <location>
        <position position="1"/>
    </location>
</feature>
<dbReference type="PROSITE" id="PS50828">
    <property type="entry name" value="SMR"/>
    <property type="match status" value="1"/>
</dbReference>
<comment type="caution">
    <text evidence="2">The sequence shown here is derived from an EMBL/GenBank/DDBJ whole genome shotgun (WGS) entry which is preliminary data.</text>
</comment>
<dbReference type="InterPro" id="IPR036063">
    <property type="entry name" value="Smr_dom_sf"/>
</dbReference>
<evidence type="ECO:0000313" key="3">
    <source>
        <dbReference type="Proteomes" id="UP000292052"/>
    </source>
</evidence>
<dbReference type="STRING" id="1661398.A0A482V9F6"/>
<dbReference type="SUPFAM" id="SSF160443">
    <property type="entry name" value="SMR domain-like"/>
    <property type="match status" value="1"/>
</dbReference>
<keyword evidence="3" id="KW-1185">Reference proteome</keyword>
<dbReference type="Proteomes" id="UP000292052">
    <property type="component" value="Unassembled WGS sequence"/>
</dbReference>
<dbReference type="OrthoDB" id="6726915at2759"/>
<dbReference type="GO" id="GO:0005634">
    <property type="term" value="C:nucleus"/>
    <property type="evidence" value="ECO:0007669"/>
    <property type="project" value="TreeGrafter"/>
</dbReference>